<keyword evidence="3" id="KW-0788">Thiol protease</keyword>
<dbReference type="GO" id="GO:0005634">
    <property type="term" value="C:nucleus"/>
    <property type="evidence" value="ECO:0007669"/>
    <property type="project" value="TreeGrafter"/>
</dbReference>
<reference evidence="4" key="1">
    <citation type="journal article" date="2014" name="PLoS ONE">
        <title>Transcriptome-Based Identification of ABC Transporters in the Western Tarnished Plant Bug Lygus hesperus.</title>
        <authorList>
            <person name="Hull J.J."/>
            <person name="Chaney K."/>
            <person name="Geib S.M."/>
            <person name="Fabrick J.A."/>
            <person name="Brent C.S."/>
            <person name="Walsh D."/>
            <person name="Lavine L.C."/>
        </authorList>
    </citation>
    <scope>NUCLEOTIDE SEQUENCE</scope>
</reference>
<dbReference type="GO" id="GO:0005829">
    <property type="term" value="C:cytosol"/>
    <property type="evidence" value="ECO:0007669"/>
    <property type="project" value="TreeGrafter"/>
</dbReference>
<sequence length="127" mass="14280">MSGIDMSKLRVLHSYPPKPIETSTDTLVKDLHLRQNDTLIVQEGEANVQMVNTGKKYVKPSGDVAHLVRRICPGDNSCLFHACAYILRDKSRIDGPALRRECVNTILTHPEKYNVETIGQDTTEYAK</sequence>
<dbReference type="AlphaFoldDB" id="A0A0A9Z5Y8"/>
<evidence type="ECO:0000256" key="2">
    <source>
        <dbReference type="ARBA" id="ARBA00022801"/>
    </source>
</evidence>
<dbReference type="GO" id="GO:0016579">
    <property type="term" value="P:protein deubiquitination"/>
    <property type="evidence" value="ECO:0007669"/>
    <property type="project" value="TreeGrafter"/>
</dbReference>
<evidence type="ECO:0000313" key="4">
    <source>
        <dbReference type="EMBL" id="JAG40632.1"/>
    </source>
</evidence>
<gene>
    <name evidence="4" type="primary">YOD1</name>
    <name evidence="4" type="ORF">CM83_20048</name>
    <name evidence="5" type="ORF">g.18689</name>
</gene>
<dbReference type="GO" id="GO:0004843">
    <property type="term" value="F:cysteine-type deubiquitinase activity"/>
    <property type="evidence" value="ECO:0007669"/>
    <property type="project" value="UniProtKB-UniRule"/>
</dbReference>
<keyword evidence="3" id="KW-0833">Ubl conjugation pathway</keyword>
<proteinExistence type="predicted"/>
<protein>
    <recommendedName>
        <fullName evidence="3">Ubiquitin thioesterase OTU</fullName>
        <ecNumber evidence="3">3.4.19.12</ecNumber>
    </recommendedName>
</protein>
<comment type="function">
    <text evidence="3">Hydrolase that can remove conjugated ubiquitin from proteins and may therefore play an important regulatory role at the level of protein turnover by preventing degradation.</text>
</comment>
<dbReference type="PANTHER" id="PTHR13312:SF0">
    <property type="entry name" value="UBIQUITIN THIOESTERASE OTU1"/>
    <property type="match status" value="1"/>
</dbReference>
<organism evidence="4">
    <name type="scientific">Lygus hesperus</name>
    <name type="common">Western plant bug</name>
    <dbReference type="NCBI Taxonomy" id="30085"/>
    <lineage>
        <taxon>Eukaryota</taxon>
        <taxon>Metazoa</taxon>
        <taxon>Ecdysozoa</taxon>
        <taxon>Arthropoda</taxon>
        <taxon>Hexapoda</taxon>
        <taxon>Insecta</taxon>
        <taxon>Pterygota</taxon>
        <taxon>Neoptera</taxon>
        <taxon>Paraneoptera</taxon>
        <taxon>Hemiptera</taxon>
        <taxon>Heteroptera</taxon>
        <taxon>Panheteroptera</taxon>
        <taxon>Cimicomorpha</taxon>
        <taxon>Miridae</taxon>
        <taxon>Mirini</taxon>
        <taxon>Lygus</taxon>
    </lineage>
</organism>
<reference evidence="4" key="2">
    <citation type="submission" date="2014-07" db="EMBL/GenBank/DDBJ databases">
        <authorList>
            <person name="Hull J."/>
        </authorList>
    </citation>
    <scope>NUCLEOTIDE SEQUENCE</scope>
</reference>
<keyword evidence="2 3" id="KW-0378">Hydrolase</keyword>
<comment type="catalytic activity">
    <reaction evidence="1 3">
        <text>Thiol-dependent hydrolysis of ester, thioester, amide, peptide and isopeptide bonds formed by the C-terminal Gly of ubiquitin (a 76-residue protein attached to proteins as an intracellular targeting signal).</text>
        <dbReference type="EC" id="3.4.19.12"/>
    </reaction>
</comment>
<keyword evidence="3" id="KW-0963">Cytoplasm</keyword>
<dbReference type="GO" id="GO:0030968">
    <property type="term" value="P:endoplasmic reticulum unfolded protein response"/>
    <property type="evidence" value="ECO:0007669"/>
    <property type="project" value="TreeGrafter"/>
</dbReference>
<dbReference type="Gene3D" id="3.10.20.90">
    <property type="entry name" value="Phosphatidylinositol 3-kinase Catalytic Subunit, Chain A, domain 1"/>
    <property type="match status" value="1"/>
</dbReference>
<reference evidence="5" key="3">
    <citation type="journal article" date="2016" name="Gigascience">
        <title>De novo construction of an expanded transcriptome assembly for the western tarnished plant bug, Lygus hesperus.</title>
        <authorList>
            <person name="Tassone E.E."/>
            <person name="Geib S.M."/>
            <person name="Hall B."/>
            <person name="Fabrick J.A."/>
            <person name="Brent C.S."/>
            <person name="Hull J.J."/>
        </authorList>
    </citation>
    <scope>NUCLEOTIDE SEQUENCE</scope>
</reference>
<accession>A0A0A9Z5Y8</accession>
<evidence type="ECO:0000256" key="1">
    <source>
        <dbReference type="ARBA" id="ARBA00000707"/>
    </source>
</evidence>
<dbReference type="Gene3D" id="3.90.70.80">
    <property type="match status" value="1"/>
</dbReference>
<name>A0A0A9Z5Y8_LYGHE</name>
<dbReference type="EMBL" id="GBHO01002972">
    <property type="protein sequence ID" value="JAG40632.1"/>
    <property type="molecule type" value="Transcribed_RNA"/>
</dbReference>
<keyword evidence="3" id="KW-0645">Protease</keyword>
<dbReference type="EMBL" id="GDHC01019265">
    <property type="protein sequence ID" value="JAP99363.1"/>
    <property type="molecule type" value="Transcribed_RNA"/>
</dbReference>
<dbReference type="GO" id="GO:0036503">
    <property type="term" value="P:ERAD pathway"/>
    <property type="evidence" value="ECO:0007669"/>
    <property type="project" value="TreeGrafter"/>
</dbReference>
<dbReference type="EC" id="3.4.19.12" evidence="3"/>
<evidence type="ECO:0000256" key="3">
    <source>
        <dbReference type="RuleBase" id="RU367104"/>
    </source>
</evidence>
<dbReference type="PANTHER" id="PTHR13312">
    <property type="entry name" value="HIV-INDUCED PROTEIN-7-LIKE PROTEASE"/>
    <property type="match status" value="1"/>
</dbReference>
<evidence type="ECO:0000313" key="5">
    <source>
        <dbReference type="EMBL" id="JAP99363.1"/>
    </source>
</evidence>
<comment type="subcellular location">
    <subcellularLocation>
        <location evidence="3">Cytoplasm</location>
    </subcellularLocation>
</comment>